<feature type="domain" description="Pyridoxamine 5'-phosphate oxidase N-terminal" evidence="6">
    <location>
        <begin position="42"/>
        <end position="154"/>
    </location>
</feature>
<sequence length="214" mass="23431">MDTGRSETLTAGIDVTFPEYFSPPAEPLGLLRGWLESAEARGVREPRALALATADARGRSSLRTVVLNRVTATGIVVATHGGSRKGRELRANPWASGLLYWRETGQQISLAGPVRRLSDPECDALWAARPVFTHAMTVSSRQSEPLADPADVARLRARAETVGSQGPQPRPAGYVGYEIVCESVEFWANGTQRLHERLRYDRTPDGWSAVRLQP</sequence>
<dbReference type="InterPro" id="IPR011576">
    <property type="entry name" value="Pyridox_Oxase_N"/>
</dbReference>
<dbReference type="GO" id="GO:0008615">
    <property type="term" value="P:pyridoxine biosynthetic process"/>
    <property type="evidence" value="ECO:0007669"/>
    <property type="project" value="InterPro"/>
</dbReference>
<dbReference type="NCBIfam" id="NF038138">
    <property type="entry name" value="phena_PhzG"/>
    <property type="match status" value="1"/>
</dbReference>
<evidence type="ECO:0000256" key="3">
    <source>
        <dbReference type="ARBA" id="ARBA00022643"/>
    </source>
</evidence>
<dbReference type="Pfam" id="PF10590">
    <property type="entry name" value="PNP_phzG_C"/>
    <property type="match status" value="1"/>
</dbReference>
<dbReference type="AlphaFoldDB" id="A0A1H9R5T2"/>
<comment type="cofactor">
    <cofactor evidence="5">
        <name>FMN</name>
        <dbReference type="ChEBI" id="CHEBI:58210"/>
    </cofactor>
    <text evidence="5">Binds 1 FMN per subunit.</text>
</comment>
<dbReference type="Gene3D" id="2.30.110.10">
    <property type="entry name" value="Electron Transport, Fmn-binding Protein, Chain A"/>
    <property type="match status" value="1"/>
</dbReference>
<evidence type="ECO:0000256" key="1">
    <source>
        <dbReference type="ARBA" id="ARBA00007301"/>
    </source>
</evidence>
<dbReference type="Proteomes" id="UP000182841">
    <property type="component" value="Unassembled WGS sequence"/>
</dbReference>
<evidence type="ECO:0000259" key="7">
    <source>
        <dbReference type="Pfam" id="PF10590"/>
    </source>
</evidence>
<dbReference type="InterPro" id="IPR053451">
    <property type="entry name" value="Phenazine_biosynth_oxidase"/>
</dbReference>
<feature type="binding site" evidence="5">
    <location>
        <position position="84"/>
    </location>
    <ligand>
        <name>FMN</name>
        <dbReference type="ChEBI" id="CHEBI:58210"/>
    </ligand>
</feature>
<dbReference type="InterPro" id="IPR019576">
    <property type="entry name" value="Pyridoxamine_oxidase_dimer_C"/>
</dbReference>
<dbReference type="Pfam" id="PF01243">
    <property type="entry name" value="PNPOx_N"/>
    <property type="match status" value="1"/>
</dbReference>
<feature type="binding site" evidence="5">
    <location>
        <position position="197"/>
    </location>
    <ligand>
        <name>FMN</name>
        <dbReference type="ChEBI" id="CHEBI:58210"/>
    </ligand>
</feature>
<dbReference type="PANTHER" id="PTHR10851:SF0">
    <property type="entry name" value="PYRIDOXINE-5'-PHOSPHATE OXIDASE"/>
    <property type="match status" value="1"/>
</dbReference>
<gene>
    <name evidence="8" type="ORF">SAMN05421870_103339</name>
</gene>
<evidence type="ECO:0000259" key="6">
    <source>
        <dbReference type="Pfam" id="PF01243"/>
    </source>
</evidence>
<feature type="binding site" evidence="5">
    <location>
        <position position="187"/>
    </location>
    <ligand>
        <name>FMN</name>
        <dbReference type="ChEBI" id="CHEBI:58210"/>
    </ligand>
</feature>
<accession>A0A1H9R5T2</accession>
<keyword evidence="4" id="KW-0560">Oxidoreductase</keyword>
<name>A0A1H9R5T2_9ACTN</name>
<evidence type="ECO:0000256" key="4">
    <source>
        <dbReference type="ARBA" id="ARBA00023002"/>
    </source>
</evidence>
<feature type="binding site" evidence="5">
    <location>
        <position position="85"/>
    </location>
    <ligand>
        <name>FMN</name>
        <dbReference type="ChEBI" id="CHEBI:58210"/>
    </ligand>
</feature>
<comment type="similarity">
    <text evidence="1">Belongs to the pyridoxamine 5'-phosphate oxidase family.</text>
</comment>
<dbReference type="InterPro" id="IPR019740">
    <property type="entry name" value="Pyridox_Oxase_CS"/>
</dbReference>
<dbReference type="PANTHER" id="PTHR10851">
    <property type="entry name" value="PYRIDOXINE-5-PHOSPHATE OXIDASE"/>
    <property type="match status" value="1"/>
</dbReference>
<keyword evidence="3 5" id="KW-0288">FMN</keyword>
<evidence type="ECO:0000256" key="5">
    <source>
        <dbReference type="PIRSR" id="PIRSR000190-2"/>
    </source>
</evidence>
<evidence type="ECO:0000313" key="8">
    <source>
        <dbReference type="EMBL" id="SER68211.1"/>
    </source>
</evidence>
<dbReference type="GO" id="GO:0004733">
    <property type="term" value="F:pyridoxamine phosphate oxidase activity"/>
    <property type="evidence" value="ECO:0007669"/>
    <property type="project" value="InterPro"/>
</dbReference>
<dbReference type="NCBIfam" id="NF004231">
    <property type="entry name" value="PRK05679.1"/>
    <property type="match status" value="1"/>
</dbReference>
<keyword evidence="2" id="KW-0285">Flavoprotein</keyword>
<feature type="binding site" evidence="5">
    <location>
        <position position="107"/>
    </location>
    <ligand>
        <name>FMN</name>
        <dbReference type="ChEBI" id="CHEBI:58210"/>
    </ligand>
</feature>
<organism evidence="8 9">
    <name type="scientific">Streptomyces qinglanensis</name>
    <dbReference type="NCBI Taxonomy" id="943816"/>
    <lineage>
        <taxon>Bacteria</taxon>
        <taxon>Bacillati</taxon>
        <taxon>Actinomycetota</taxon>
        <taxon>Actinomycetes</taxon>
        <taxon>Kitasatosporales</taxon>
        <taxon>Streptomycetaceae</taxon>
        <taxon>Streptomyces</taxon>
    </lineage>
</organism>
<dbReference type="GO" id="GO:0010181">
    <property type="term" value="F:FMN binding"/>
    <property type="evidence" value="ECO:0007669"/>
    <property type="project" value="InterPro"/>
</dbReference>
<dbReference type="SUPFAM" id="SSF50475">
    <property type="entry name" value="FMN-binding split barrel"/>
    <property type="match status" value="1"/>
</dbReference>
<evidence type="ECO:0000256" key="2">
    <source>
        <dbReference type="ARBA" id="ARBA00022630"/>
    </source>
</evidence>
<dbReference type="InterPro" id="IPR000659">
    <property type="entry name" value="Pyridox_Oxase"/>
</dbReference>
<dbReference type="InterPro" id="IPR012349">
    <property type="entry name" value="Split_barrel_FMN-bd"/>
</dbReference>
<dbReference type="PROSITE" id="PS01064">
    <property type="entry name" value="PYRIDOX_OXIDASE"/>
    <property type="match status" value="1"/>
</dbReference>
<keyword evidence="9" id="KW-1185">Reference proteome</keyword>
<dbReference type="RefSeq" id="WP_074999588.1">
    <property type="nucleotide sequence ID" value="NZ_FOGO01000003.1"/>
</dbReference>
<proteinExistence type="inferred from homology"/>
<dbReference type="PIRSF" id="PIRSF000190">
    <property type="entry name" value="Pyd_amn-ph_oxd"/>
    <property type="match status" value="1"/>
</dbReference>
<evidence type="ECO:0000313" key="9">
    <source>
        <dbReference type="Proteomes" id="UP000182841"/>
    </source>
</evidence>
<reference evidence="9" key="1">
    <citation type="submission" date="2016-10" db="EMBL/GenBank/DDBJ databases">
        <authorList>
            <person name="Varghese N."/>
            <person name="Submissions S."/>
        </authorList>
    </citation>
    <scope>NUCLEOTIDE SEQUENCE [LARGE SCALE GENOMIC DNA]</scope>
    <source>
        <strain evidence="9">CGMCC 4.6825</strain>
    </source>
</reference>
<protein>
    <submittedName>
        <fullName evidence="8">Pyridoxamine 5'-phosphate oxidase</fullName>
    </submittedName>
</protein>
<feature type="binding site" evidence="5">
    <location>
        <begin position="142"/>
        <end position="143"/>
    </location>
    <ligand>
        <name>FMN</name>
        <dbReference type="ChEBI" id="CHEBI:58210"/>
    </ligand>
</feature>
<dbReference type="EMBL" id="FOGO01000003">
    <property type="protein sequence ID" value="SER68211.1"/>
    <property type="molecule type" value="Genomic_DNA"/>
</dbReference>
<feature type="domain" description="Pyridoxine 5'-phosphate oxidase dimerisation C-terminal" evidence="7">
    <location>
        <begin position="174"/>
        <end position="214"/>
    </location>
</feature>